<keyword evidence="13" id="KW-1185">Reference proteome</keyword>
<keyword evidence="4 10" id="KW-0812">Transmembrane</keyword>
<evidence type="ECO:0000256" key="10">
    <source>
        <dbReference type="RuleBase" id="RU000477"/>
    </source>
</evidence>
<dbReference type="GO" id="GO:0015250">
    <property type="term" value="F:water channel activity"/>
    <property type="evidence" value="ECO:0007669"/>
    <property type="project" value="TreeGrafter"/>
</dbReference>
<evidence type="ECO:0000313" key="12">
    <source>
        <dbReference type="Ensembl" id="ENSTRUP00000057682.1"/>
    </source>
</evidence>
<evidence type="ECO:0000256" key="4">
    <source>
        <dbReference type="ARBA" id="ARBA00022692"/>
    </source>
</evidence>
<evidence type="ECO:0000256" key="11">
    <source>
        <dbReference type="SAM" id="Phobius"/>
    </source>
</evidence>
<dbReference type="GO" id="GO:0016323">
    <property type="term" value="C:basolateral plasma membrane"/>
    <property type="evidence" value="ECO:0007669"/>
    <property type="project" value="TreeGrafter"/>
</dbReference>
<comment type="similarity">
    <text evidence="2 10">Belongs to the MIP/aquaporin (TC 1.A.8) family.</text>
</comment>
<evidence type="ECO:0000313" key="13">
    <source>
        <dbReference type="Proteomes" id="UP000005226"/>
    </source>
</evidence>
<dbReference type="CDD" id="cd00333">
    <property type="entry name" value="MIP"/>
    <property type="match status" value="1"/>
</dbReference>
<keyword evidence="5 11" id="KW-1133">Transmembrane helix</keyword>
<reference evidence="12" key="3">
    <citation type="submission" date="2025-09" db="UniProtKB">
        <authorList>
            <consortium name="Ensembl"/>
        </authorList>
    </citation>
    <scope>IDENTIFICATION</scope>
</reference>
<evidence type="ECO:0000256" key="6">
    <source>
        <dbReference type="ARBA" id="ARBA00023136"/>
    </source>
</evidence>
<dbReference type="Pfam" id="PF00230">
    <property type="entry name" value="MIP"/>
    <property type="match status" value="1"/>
</dbReference>
<dbReference type="PANTHER" id="PTHR43829:SF20">
    <property type="entry name" value="AQUAPORIN 10"/>
    <property type="match status" value="1"/>
</dbReference>
<dbReference type="GO" id="GO:0015204">
    <property type="term" value="F:urea transmembrane transporter activity"/>
    <property type="evidence" value="ECO:0007669"/>
    <property type="project" value="TreeGrafter"/>
</dbReference>
<comment type="catalytic activity">
    <reaction evidence="9">
        <text>glycerol(in) = glycerol(out)</text>
        <dbReference type="Rhea" id="RHEA:29675"/>
        <dbReference type="ChEBI" id="CHEBI:17754"/>
    </reaction>
</comment>
<reference evidence="12" key="2">
    <citation type="submission" date="2025-08" db="UniProtKB">
        <authorList>
            <consortium name="Ensembl"/>
        </authorList>
    </citation>
    <scope>IDENTIFICATION</scope>
</reference>
<evidence type="ECO:0000256" key="5">
    <source>
        <dbReference type="ARBA" id="ARBA00022989"/>
    </source>
</evidence>
<comment type="subcellular location">
    <subcellularLocation>
        <location evidence="1">Membrane</location>
        <topology evidence="1">Multi-pass membrane protein</topology>
    </subcellularLocation>
</comment>
<dbReference type="InterPro" id="IPR023271">
    <property type="entry name" value="Aquaporin-like"/>
</dbReference>
<comment type="catalytic activity">
    <reaction evidence="7">
        <text>urea(in) = urea(out)</text>
        <dbReference type="Rhea" id="RHEA:32799"/>
        <dbReference type="ChEBI" id="CHEBI:16199"/>
    </reaction>
</comment>
<dbReference type="Proteomes" id="UP000005226">
    <property type="component" value="Chromosome 7"/>
</dbReference>
<dbReference type="GeneTree" id="ENSGT00940000164368"/>
<evidence type="ECO:0000256" key="7">
    <source>
        <dbReference type="ARBA" id="ARBA00033993"/>
    </source>
</evidence>
<sequence length="370" mass="40299">MRDCCYGLLDLKKVQKTVGKGHYFSCLDFKFRYVCITGSNDSIVRARGCRTAAVFIHDMSPPRLCPASPEKLFGCSAAAQVKTSRETKGQYLSVNMAFSVGVMSAMYLTKGAHLNPAVTLSFCALGQVSWDRLVPYCLSQLLGAYIASGLVYLVYYDAIMNFSGGVLTVYGPNETASIFATYPSEFLSLGSSFLDQVIGTSMLMLCILGLGEQRNTPAPSDLIPAIVAVIVLGISMSMSGNCGAAINPARDLGPRLFTLTAGWGPEVFTCYNYWFWVPLVAPCIGALIGTLLYQILISLHLPDPAEPERVCVCHVSTITMAVKQPEPVWDHDKGLKLEHESQRRWFSSRQADPILPPSPEAVRETPGVLV</sequence>
<dbReference type="InterPro" id="IPR022357">
    <property type="entry name" value="MIP_CS"/>
</dbReference>
<keyword evidence="6 11" id="KW-0472">Membrane</keyword>
<dbReference type="PANTHER" id="PTHR43829">
    <property type="entry name" value="AQUAPORIN OR AQUAGLYCEROPORIN RELATED"/>
    <property type="match status" value="1"/>
</dbReference>
<dbReference type="NCBIfam" id="TIGR00861">
    <property type="entry name" value="MIP"/>
    <property type="match status" value="1"/>
</dbReference>
<dbReference type="InParanoid" id="A0A674M9N8"/>
<evidence type="ECO:0000256" key="2">
    <source>
        <dbReference type="ARBA" id="ARBA00006175"/>
    </source>
</evidence>
<evidence type="ECO:0000256" key="1">
    <source>
        <dbReference type="ARBA" id="ARBA00004141"/>
    </source>
</evidence>
<dbReference type="AlphaFoldDB" id="A0A674M9N8"/>
<proteinExistence type="inferred from homology"/>
<keyword evidence="3 10" id="KW-0813">Transport</keyword>
<evidence type="ECO:0000256" key="8">
    <source>
        <dbReference type="ARBA" id="ARBA00034651"/>
    </source>
</evidence>
<dbReference type="InterPro" id="IPR000425">
    <property type="entry name" value="MIP"/>
</dbReference>
<dbReference type="SUPFAM" id="SSF81338">
    <property type="entry name" value="Aquaporin-like"/>
    <property type="match status" value="1"/>
</dbReference>
<dbReference type="Ensembl" id="ENSTRUT00000063505.1">
    <property type="protein sequence ID" value="ENSTRUP00000057682.1"/>
    <property type="gene ID" value="ENSTRUG00000020692.2"/>
</dbReference>
<dbReference type="PRINTS" id="PR02019">
    <property type="entry name" value="AQUAPORIN7"/>
</dbReference>
<comment type="catalytic activity">
    <reaction evidence="8">
        <text>H2O(in) = H2O(out)</text>
        <dbReference type="Rhea" id="RHEA:29667"/>
        <dbReference type="ChEBI" id="CHEBI:15377"/>
    </reaction>
</comment>
<dbReference type="PROSITE" id="PS00221">
    <property type="entry name" value="MIP"/>
    <property type="match status" value="1"/>
</dbReference>
<protein>
    <submittedName>
        <fullName evidence="12">Aquaporin 10a</fullName>
    </submittedName>
</protein>
<dbReference type="Gene3D" id="1.20.1080.10">
    <property type="entry name" value="Glycerol uptake facilitator protein"/>
    <property type="match status" value="1"/>
</dbReference>
<dbReference type="PRINTS" id="PR00783">
    <property type="entry name" value="MINTRINSICP"/>
</dbReference>
<feature type="transmembrane region" description="Helical" evidence="11">
    <location>
        <begin position="273"/>
        <end position="293"/>
    </location>
</feature>
<organism evidence="12 13">
    <name type="scientific">Takifugu rubripes</name>
    <name type="common">Japanese pufferfish</name>
    <name type="synonym">Fugu rubripes</name>
    <dbReference type="NCBI Taxonomy" id="31033"/>
    <lineage>
        <taxon>Eukaryota</taxon>
        <taxon>Metazoa</taxon>
        <taxon>Chordata</taxon>
        <taxon>Craniata</taxon>
        <taxon>Vertebrata</taxon>
        <taxon>Euteleostomi</taxon>
        <taxon>Actinopterygii</taxon>
        <taxon>Neopterygii</taxon>
        <taxon>Teleostei</taxon>
        <taxon>Neoteleostei</taxon>
        <taxon>Acanthomorphata</taxon>
        <taxon>Eupercaria</taxon>
        <taxon>Tetraodontiformes</taxon>
        <taxon>Tetradontoidea</taxon>
        <taxon>Tetraodontidae</taxon>
        <taxon>Takifugu</taxon>
    </lineage>
</organism>
<feature type="transmembrane region" description="Helical" evidence="11">
    <location>
        <begin position="222"/>
        <end position="246"/>
    </location>
</feature>
<dbReference type="InterPro" id="IPR050363">
    <property type="entry name" value="MIP/Aquaporin"/>
</dbReference>
<evidence type="ECO:0000256" key="3">
    <source>
        <dbReference type="ARBA" id="ARBA00022448"/>
    </source>
</evidence>
<dbReference type="GO" id="GO:0015254">
    <property type="term" value="F:glycerol channel activity"/>
    <property type="evidence" value="ECO:0007669"/>
    <property type="project" value="TreeGrafter"/>
</dbReference>
<evidence type="ECO:0000256" key="9">
    <source>
        <dbReference type="ARBA" id="ARBA00049405"/>
    </source>
</evidence>
<feature type="transmembrane region" description="Helical" evidence="11">
    <location>
        <begin position="133"/>
        <end position="155"/>
    </location>
</feature>
<accession>A0A674M9N8</accession>
<gene>
    <name evidence="12" type="primary">aqp10a</name>
</gene>
<reference evidence="12 13" key="1">
    <citation type="journal article" date="2011" name="Genome Biol. Evol.">
        <title>Integration of the genetic map and genome assembly of fugu facilitates insights into distinct features of genome evolution in teleosts and mammals.</title>
        <authorList>
            <person name="Kai W."/>
            <person name="Kikuchi K."/>
            <person name="Tohari S."/>
            <person name="Chew A.K."/>
            <person name="Tay A."/>
            <person name="Fujiwara A."/>
            <person name="Hosoya S."/>
            <person name="Suetake H."/>
            <person name="Naruse K."/>
            <person name="Brenner S."/>
            <person name="Suzuki Y."/>
            <person name="Venkatesh B."/>
        </authorList>
    </citation>
    <scope>NUCLEOTIDE SEQUENCE [LARGE SCALE GENOMIC DNA]</scope>
</reference>
<feature type="transmembrane region" description="Helical" evidence="11">
    <location>
        <begin position="193"/>
        <end position="210"/>
    </location>
</feature>
<name>A0A674M9N8_TAKRU</name>